<dbReference type="Proteomes" id="UP000887578">
    <property type="component" value="Unplaced"/>
</dbReference>
<evidence type="ECO:0000313" key="3">
    <source>
        <dbReference type="WBParaSite" id="PDA_v2.g5278.t1"/>
    </source>
</evidence>
<keyword evidence="2" id="KW-1185">Reference proteome</keyword>
<reference evidence="3" key="1">
    <citation type="submission" date="2022-11" db="UniProtKB">
        <authorList>
            <consortium name="WormBaseParasite"/>
        </authorList>
    </citation>
    <scope>IDENTIFICATION</scope>
</reference>
<keyword evidence="1" id="KW-1133">Transmembrane helix</keyword>
<protein>
    <submittedName>
        <fullName evidence="3">Uncharacterized protein</fullName>
    </submittedName>
</protein>
<proteinExistence type="predicted"/>
<dbReference type="WBParaSite" id="PDA_v2.g5278.t1">
    <property type="protein sequence ID" value="PDA_v2.g5278.t1"/>
    <property type="gene ID" value="PDA_v2.g5278"/>
</dbReference>
<accession>A0A914QU57</accession>
<name>A0A914QU57_9BILA</name>
<evidence type="ECO:0000313" key="2">
    <source>
        <dbReference type="Proteomes" id="UP000887578"/>
    </source>
</evidence>
<feature type="transmembrane region" description="Helical" evidence="1">
    <location>
        <begin position="34"/>
        <end position="52"/>
    </location>
</feature>
<evidence type="ECO:0000256" key="1">
    <source>
        <dbReference type="SAM" id="Phobius"/>
    </source>
</evidence>
<sequence>MDNPSTSNIISRSNIDIFPSDVLKWMKANAKPLMALRLMQIAVCTAAHLYFANQNLMMDEFKELSTSGTFEYVHFSNVVVTDHINGHASMESILQCLPNVKKFYIDEIIPSFSSPEAASNITVPKMETFEIYLIRESFNFQTFMEFMKVHPSIHCQLLYNVHFDLTPKYMQQLQQYIDKVIADNSIQYPTPLIYFNGQKSPGALDSLYARYIEQHGEQ</sequence>
<keyword evidence="1" id="KW-0812">Transmembrane</keyword>
<keyword evidence="1" id="KW-0472">Membrane</keyword>
<dbReference type="AlphaFoldDB" id="A0A914QU57"/>
<organism evidence="2 3">
    <name type="scientific">Panagrolaimus davidi</name>
    <dbReference type="NCBI Taxonomy" id="227884"/>
    <lineage>
        <taxon>Eukaryota</taxon>
        <taxon>Metazoa</taxon>
        <taxon>Ecdysozoa</taxon>
        <taxon>Nematoda</taxon>
        <taxon>Chromadorea</taxon>
        <taxon>Rhabditida</taxon>
        <taxon>Tylenchina</taxon>
        <taxon>Panagrolaimomorpha</taxon>
        <taxon>Panagrolaimoidea</taxon>
        <taxon>Panagrolaimidae</taxon>
        <taxon>Panagrolaimus</taxon>
    </lineage>
</organism>